<dbReference type="PANTHER" id="PTHR21398:SF6">
    <property type="entry name" value="AGAP007094-PA"/>
    <property type="match status" value="1"/>
</dbReference>
<feature type="signal peptide" evidence="1">
    <location>
        <begin position="1"/>
        <end position="19"/>
    </location>
</feature>
<dbReference type="EMBL" id="GIFC01014915">
    <property type="protein sequence ID" value="MXU96998.1"/>
    <property type="molecule type" value="Transcribed_RNA"/>
</dbReference>
<evidence type="ECO:0000256" key="1">
    <source>
        <dbReference type="SAM" id="SignalP"/>
    </source>
</evidence>
<organism evidence="2">
    <name type="scientific">Ixodes ricinus</name>
    <name type="common">Common tick</name>
    <name type="synonym">Acarus ricinus</name>
    <dbReference type="NCBI Taxonomy" id="34613"/>
    <lineage>
        <taxon>Eukaryota</taxon>
        <taxon>Metazoa</taxon>
        <taxon>Ecdysozoa</taxon>
        <taxon>Arthropoda</taxon>
        <taxon>Chelicerata</taxon>
        <taxon>Arachnida</taxon>
        <taxon>Acari</taxon>
        <taxon>Parasitiformes</taxon>
        <taxon>Ixodida</taxon>
        <taxon>Ixodoidea</taxon>
        <taxon>Ixodidae</taxon>
        <taxon>Ixodinae</taxon>
        <taxon>Ixodes</taxon>
    </lineage>
</organism>
<feature type="chain" id="PRO_5025602113" evidence="1">
    <location>
        <begin position="20"/>
        <end position="239"/>
    </location>
</feature>
<dbReference type="Pfam" id="PF07841">
    <property type="entry name" value="DM4_12"/>
    <property type="match status" value="1"/>
</dbReference>
<reference evidence="2" key="1">
    <citation type="submission" date="2019-12" db="EMBL/GenBank/DDBJ databases">
        <title>An insight into the sialome of adult female Ixodes ricinus ticks feeding for 6 days.</title>
        <authorList>
            <person name="Perner J."/>
            <person name="Ribeiro J.M.C."/>
        </authorList>
    </citation>
    <scope>NUCLEOTIDE SEQUENCE</scope>
    <source>
        <strain evidence="2">Semi-engorged</strain>
        <tissue evidence="2">Salivary glands</tissue>
    </source>
</reference>
<name>A0A6B0V6S5_IXORI</name>
<protein>
    <submittedName>
        <fullName evidence="2">Putative secreted protein</fullName>
    </submittedName>
</protein>
<sequence>MTALGLALVLWVLQPPVVASRLAIGDSQPRGVENFLMSAVQSLLEKSHTALLKLADRMPNLVPRMDAQECLKRTICEAHNRPGRYGIVGVALQLIFPPFKPGAEETAQMTPLQLAAKYGRGSGADCGRQYDGCFLDVLQTMQGVVDYAIRRQRKTLNAAHNAGVAHSASVVHSASVAPSAGGAHSAGGAGTAVAHNVGVIHGVGAATLVTVTPATRLENSDGLSEEEYEKMHFSRWRLK</sequence>
<dbReference type="InterPro" id="IPR006631">
    <property type="entry name" value="DM4_12"/>
</dbReference>
<accession>A0A6B0V6S5</accession>
<keyword evidence="1" id="KW-0732">Signal</keyword>
<dbReference type="AlphaFoldDB" id="A0A6B0V6S5"/>
<proteinExistence type="predicted"/>
<dbReference type="PANTHER" id="PTHR21398">
    <property type="entry name" value="AGAP007094-PA"/>
    <property type="match status" value="1"/>
</dbReference>
<evidence type="ECO:0000313" key="2">
    <source>
        <dbReference type="EMBL" id="MXU96998.1"/>
    </source>
</evidence>